<proteinExistence type="predicted"/>
<evidence type="ECO:0000256" key="1">
    <source>
        <dbReference type="SAM" id="Phobius"/>
    </source>
</evidence>
<comment type="caution">
    <text evidence="2">The sequence shown here is derived from an EMBL/GenBank/DDBJ whole genome shotgun (WGS) entry which is preliminary data.</text>
</comment>
<dbReference type="EMBL" id="PFDW01000023">
    <property type="protein sequence ID" value="PJE58369.1"/>
    <property type="molecule type" value="Genomic_DNA"/>
</dbReference>
<feature type="transmembrane region" description="Helical" evidence="1">
    <location>
        <begin position="34"/>
        <end position="56"/>
    </location>
</feature>
<reference evidence="3" key="1">
    <citation type="submission" date="2017-09" db="EMBL/GenBank/DDBJ databases">
        <title>Depth-based differentiation of microbial function through sediment-hosted aquifers and enrichment of novel symbionts in the deep terrestrial subsurface.</title>
        <authorList>
            <person name="Probst A.J."/>
            <person name="Ladd B."/>
            <person name="Jarett J.K."/>
            <person name="Geller-Mcgrath D.E."/>
            <person name="Sieber C.M.K."/>
            <person name="Emerson J.B."/>
            <person name="Anantharaman K."/>
            <person name="Thomas B.C."/>
            <person name="Malmstrom R."/>
            <person name="Stieglmeier M."/>
            <person name="Klingl A."/>
            <person name="Woyke T."/>
            <person name="Ryan C.M."/>
            <person name="Banfield J.F."/>
        </authorList>
    </citation>
    <scope>NUCLEOTIDE SEQUENCE [LARGE SCALE GENOMIC DNA]</scope>
</reference>
<keyword evidence="1" id="KW-1133">Transmembrane helix</keyword>
<evidence type="ECO:0000313" key="2">
    <source>
        <dbReference type="EMBL" id="PJE58369.1"/>
    </source>
</evidence>
<evidence type="ECO:0008006" key="4">
    <source>
        <dbReference type="Google" id="ProtNLM"/>
    </source>
</evidence>
<feature type="transmembrane region" description="Helical" evidence="1">
    <location>
        <begin position="126"/>
        <end position="146"/>
    </location>
</feature>
<evidence type="ECO:0000313" key="3">
    <source>
        <dbReference type="Proteomes" id="UP000231450"/>
    </source>
</evidence>
<dbReference type="InterPro" id="IPR014509">
    <property type="entry name" value="YjdF-like"/>
</dbReference>
<accession>A0A2M8KEM2</accession>
<name>A0A2M8KEM2_9BACT</name>
<feature type="transmembrane region" description="Helical" evidence="1">
    <location>
        <begin position="68"/>
        <end position="89"/>
    </location>
</feature>
<gene>
    <name evidence="2" type="ORF">COU81_01120</name>
</gene>
<protein>
    <recommendedName>
        <fullName evidence="4">DUF2238 domain-containing protein</fullName>
    </recommendedName>
</protein>
<feature type="transmembrane region" description="Helical" evidence="1">
    <location>
        <begin position="172"/>
        <end position="192"/>
    </location>
</feature>
<dbReference type="AlphaFoldDB" id="A0A2M8KEM2"/>
<feature type="transmembrane region" description="Helical" evidence="1">
    <location>
        <begin position="7"/>
        <end position="28"/>
    </location>
</feature>
<organism evidence="2 3">
    <name type="scientific">Candidatus Portnoybacteria bacterium CG10_big_fil_rev_8_21_14_0_10_36_7</name>
    <dbReference type="NCBI Taxonomy" id="1974812"/>
    <lineage>
        <taxon>Bacteria</taxon>
        <taxon>Candidatus Portnoyibacteriota</taxon>
    </lineage>
</organism>
<keyword evidence="1" id="KW-0472">Membrane</keyword>
<dbReference type="Proteomes" id="UP000231450">
    <property type="component" value="Unassembled WGS sequence"/>
</dbReference>
<sequence length="199" mass="22260">MRLSLKYLYRLLLSGLLIFELLNNFSILHFPLSFTWAGLILTLSVAWLGIEIISFISSKLTTRSLNNSAMIAITISLYFDAIGDINLYYQNIASYDQWAHFIGGAAATMVAYSFIKNLSLSSKISLPKIGIYLFSIFTTTCLGSIYEIEEYLEDYFTGSHRLGDGPDTANDLLLSLTGAVMIMIIAMAYNSFKDKNVHN</sequence>
<keyword evidence="1" id="KW-0812">Transmembrane</keyword>
<feature type="transmembrane region" description="Helical" evidence="1">
    <location>
        <begin position="95"/>
        <end position="114"/>
    </location>
</feature>
<dbReference type="Pfam" id="PF09997">
    <property type="entry name" value="DUF2238"/>
    <property type="match status" value="1"/>
</dbReference>